<feature type="transmembrane region" description="Helical" evidence="1">
    <location>
        <begin position="152"/>
        <end position="171"/>
    </location>
</feature>
<organism evidence="2 3">
    <name type="scientific">Galendromus occidentalis</name>
    <name type="common">western predatory mite</name>
    <dbReference type="NCBI Taxonomy" id="34638"/>
    <lineage>
        <taxon>Eukaryota</taxon>
        <taxon>Metazoa</taxon>
        <taxon>Ecdysozoa</taxon>
        <taxon>Arthropoda</taxon>
        <taxon>Chelicerata</taxon>
        <taxon>Arachnida</taxon>
        <taxon>Acari</taxon>
        <taxon>Parasitiformes</taxon>
        <taxon>Mesostigmata</taxon>
        <taxon>Gamasina</taxon>
        <taxon>Phytoseioidea</taxon>
        <taxon>Phytoseiidae</taxon>
        <taxon>Typhlodrominae</taxon>
        <taxon>Galendromus</taxon>
    </lineage>
</organism>
<dbReference type="AlphaFoldDB" id="A0AAJ6QSX7"/>
<feature type="transmembrane region" description="Helical" evidence="1">
    <location>
        <begin position="119"/>
        <end position="145"/>
    </location>
</feature>
<keyword evidence="2" id="KW-1185">Reference proteome</keyword>
<keyword evidence="1" id="KW-1133">Transmembrane helix</keyword>
<keyword evidence="1" id="KW-0812">Transmembrane</keyword>
<evidence type="ECO:0000256" key="1">
    <source>
        <dbReference type="SAM" id="Phobius"/>
    </source>
</evidence>
<dbReference type="RefSeq" id="XP_003742961.1">
    <property type="nucleotide sequence ID" value="XM_003742913.2"/>
</dbReference>
<gene>
    <name evidence="3" type="primary">LOC100906741</name>
</gene>
<keyword evidence="1" id="KW-0472">Membrane</keyword>
<sequence length="202" mass="23434">MAMQEFLKEAASRLDRIVVPLEEGDPFEPETPPGKRQEPLKCNRCLLSPGRHNNRNLELEIRWTNLASALYDDIISGNLPEGVTLCHLSNHMSSRLDSGLRKCSRFSGLFPIENPFWKFLVSIWLISLCVMMISFLMLGDGFILIIRCIRSFFLRSSTPAILFIMFLREAAYRFLSVYVKMLRCFAQFCLIVPKWWLRTFGM</sequence>
<name>A0AAJ6QSX7_9ACAR</name>
<dbReference type="Proteomes" id="UP000694867">
    <property type="component" value="Unplaced"/>
</dbReference>
<evidence type="ECO:0000313" key="2">
    <source>
        <dbReference type="Proteomes" id="UP000694867"/>
    </source>
</evidence>
<accession>A0AAJ6QSX7</accession>
<protein>
    <submittedName>
        <fullName evidence="3">Uncharacterized protein LOC100906741</fullName>
    </submittedName>
</protein>
<proteinExistence type="predicted"/>
<reference evidence="3" key="1">
    <citation type="submission" date="2025-08" db="UniProtKB">
        <authorList>
            <consortium name="RefSeq"/>
        </authorList>
    </citation>
    <scope>IDENTIFICATION</scope>
</reference>
<dbReference type="KEGG" id="goe:100906741"/>
<evidence type="ECO:0000313" key="3">
    <source>
        <dbReference type="RefSeq" id="XP_003742961.1"/>
    </source>
</evidence>
<dbReference type="GeneID" id="100906741"/>